<sequence length="267" mass="27639">MDLELNGRSAIVTGGSRGIGKTVARVLAGDGCNVVITGRYADTLSTSAEEIATATGGRVTPIVADMTSTEQVNAMVATAADALGGRVDILVNNAAAPGGLARGSLAEIRDEDVMLDLDTKVMGYLRCARAVAPYMEQQGWGRIVNIGGLSARQAAGNLSAGVRNSGLSNLTKFLAEELGEHGVCVNLVHPGTTRTERSGPMYAEQAAQQGTSVDEVERRVASRNSTRRIVDAEELAWVVAFLASPRSIAISGETIAAGGGAGINVYH</sequence>
<dbReference type="PANTHER" id="PTHR42879">
    <property type="entry name" value="3-OXOACYL-(ACYL-CARRIER-PROTEIN) REDUCTASE"/>
    <property type="match status" value="1"/>
</dbReference>
<dbReference type="AlphaFoldDB" id="A0AA35QYT4"/>
<dbReference type="PRINTS" id="PR00081">
    <property type="entry name" value="GDHRDH"/>
</dbReference>
<dbReference type="EC" id="1.1.1.100" evidence="2"/>
<dbReference type="GO" id="GO:0004316">
    <property type="term" value="F:3-oxoacyl-[acyl-carrier-protein] reductase (NADPH) activity"/>
    <property type="evidence" value="ECO:0007669"/>
    <property type="project" value="UniProtKB-EC"/>
</dbReference>
<protein>
    <recommendedName>
        <fullName evidence="2">3-oxoacyl-[acyl-carrier-protein] reductase</fullName>
        <ecNumber evidence="2">1.1.1.100</ecNumber>
    </recommendedName>
</protein>
<evidence type="ECO:0000313" key="5">
    <source>
        <dbReference type="Proteomes" id="UP001174909"/>
    </source>
</evidence>
<evidence type="ECO:0000256" key="1">
    <source>
        <dbReference type="ARBA" id="ARBA00006484"/>
    </source>
</evidence>
<comment type="caution">
    <text evidence="4">The sequence shown here is derived from an EMBL/GenBank/DDBJ whole genome shotgun (WGS) entry which is preliminary data.</text>
</comment>
<dbReference type="PRINTS" id="PR00080">
    <property type="entry name" value="SDRFAMILY"/>
</dbReference>
<dbReference type="InterPro" id="IPR036291">
    <property type="entry name" value="NAD(P)-bd_dom_sf"/>
</dbReference>
<dbReference type="SUPFAM" id="SSF51735">
    <property type="entry name" value="NAD(P)-binding Rossmann-fold domains"/>
    <property type="match status" value="1"/>
</dbReference>
<evidence type="ECO:0000313" key="4">
    <source>
        <dbReference type="EMBL" id="CAI7995817.1"/>
    </source>
</evidence>
<dbReference type="Proteomes" id="UP001174909">
    <property type="component" value="Unassembled WGS sequence"/>
</dbReference>
<dbReference type="EMBL" id="CASHTH010000258">
    <property type="protein sequence ID" value="CAI7995817.1"/>
    <property type="molecule type" value="Genomic_DNA"/>
</dbReference>
<evidence type="ECO:0000256" key="3">
    <source>
        <dbReference type="ARBA" id="ARBA00048508"/>
    </source>
</evidence>
<dbReference type="InterPro" id="IPR050259">
    <property type="entry name" value="SDR"/>
</dbReference>
<reference evidence="4" key="1">
    <citation type="submission" date="2023-03" db="EMBL/GenBank/DDBJ databases">
        <authorList>
            <person name="Steffen K."/>
            <person name="Cardenas P."/>
        </authorList>
    </citation>
    <scope>NUCLEOTIDE SEQUENCE</scope>
</reference>
<comment type="catalytic activity">
    <reaction evidence="3">
        <text>a (3R)-hydroxyacyl-[ACP] + NADP(+) = a 3-oxoacyl-[ACP] + NADPH + H(+)</text>
        <dbReference type="Rhea" id="RHEA:17397"/>
        <dbReference type="Rhea" id="RHEA-COMP:9916"/>
        <dbReference type="Rhea" id="RHEA-COMP:9945"/>
        <dbReference type="ChEBI" id="CHEBI:15378"/>
        <dbReference type="ChEBI" id="CHEBI:57783"/>
        <dbReference type="ChEBI" id="CHEBI:58349"/>
        <dbReference type="ChEBI" id="CHEBI:78776"/>
        <dbReference type="ChEBI" id="CHEBI:78827"/>
        <dbReference type="EC" id="1.1.1.100"/>
    </reaction>
</comment>
<dbReference type="PANTHER" id="PTHR42879:SF6">
    <property type="entry name" value="NADPH-DEPENDENT REDUCTASE BACG"/>
    <property type="match status" value="1"/>
</dbReference>
<evidence type="ECO:0000256" key="2">
    <source>
        <dbReference type="ARBA" id="ARBA00012948"/>
    </source>
</evidence>
<dbReference type="InterPro" id="IPR002347">
    <property type="entry name" value="SDR_fam"/>
</dbReference>
<organism evidence="4 5">
    <name type="scientific">Geodia barretti</name>
    <name type="common">Barrett's horny sponge</name>
    <dbReference type="NCBI Taxonomy" id="519541"/>
    <lineage>
        <taxon>Eukaryota</taxon>
        <taxon>Metazoa</taxon>
        <taxon>Porifera</taxon>
        <taxon>Demospongiae</taxon>
        <taxon>Heteroscleromorpha</taxon>
        <taxon>Tetractinellida</taxon>
        <taxon>Astrophorina</taxon>
        <taxon>Geodiidae</taxon>
        <taxon>Geodia</taxon>
    </lineage>
</organism>
<accession>A0AA35QYT4</accession>
<dbReference type="Gene3D" id="3.40.50.720">
    <property type="entry name" value="NAD(P)-binding Rossmann-like Domain"/>
    <property type="match status" value="1"/>
</dbReference>
<gene>
    <name evidence="4" type="ORF">GBAR_LOCUS1764</name>
</gene>
<proteinExistence type="inferred from homology"/>
<keyword evidence="5" id="KW-1185">Reference proteome</keyword>
<comment type="similarity">
    <text evidence="1">Belongs to the short-chain dehydrogenases/reductases (SDR) family.</text>
</comment>
<dbReference type="Pfam" id="PF13561">
    <property type="entry name" value="adh_short_C2"/>
    <property type="match status" value="1"/>
</dbReference>
<name>A0AA35QYT4_GEOBA</name>